<protein>
    <submittedName>
        <fullName evidence="2">Uncharacterized protein</fullName>
    </submittedName>
</protein>
<evidence type="ECO:0000313" key="2">
    <source>
        <dbReference type="EMBL" id="KAJ7969048.1"/>
    </source>
</evidence>
<comment type="caution">
    <text evidence="2">The sequence shown here is derived from an EMBL/GenBank/DDBJ whole genome shotgun (WGS) entry which is preliminary data.</text>
</comment>
<evidence type="ECO:0000256" key="1">
    <source>
        <dbReference type="SAM" id="MobiDB-lite"/>
    </source>
</evidence>
<keyword evidence="3" id="KW-1185">Reference proteome</keyword>
<dbReference type="KEGG" id="qsa:O6P43_013063"/>
<evidence type="ECO:0000313" key="3">
    <source>
        <dbReference type="Proteomes" id="UP001163823"/>
    </source>
</evidence>
<feature type="region of interest" description="Disordered" evidence="1">
    <location>
        <begin position="1"/>
        <end position="54"/>
    </location>
</feature>
<dbReference type="EMBL" id="JARAOO010000005">
    <property type="protein sequence ID" value="KAJ7969048.1"/>
    <property type="molecule type" value="Genomic_DNA"/>
</dbReference>
<feature type="compositionally biased region" description="Acidic residues" evidence="1">
    <location>
        <begin position="44"/>
        <end position="54"/>
    </location>
</feature>
<proteinExistence type="predicted"/>
<accession>A0AAD7M3D9</accession>
<name>A0AAD7M3D9_QUISA</name>
<gene>
    <name evidence="2" type="ORF">O6P43_013063</name>
</gene>
<dbReference type="Proteomes" id="UP001163823">
    <property type="component" value="Chromosome 5"/>
</dbReference>
<reference evidence="2" key="1">
    <citation type="journal article" date="2023" name="Science">
        <title>Elucidation of the pathway for biosynthesis of saponin adjuvants from the soapbark tree.</title>
        <authorList>
            <person name="Reed J."/>
            <person name="Orme A."/>
            <person name="El-Demerdash A."/>
            <person name="Owen C."/>
            <person name="Martin L.B.B."/>
            <person name="Misra R.C."/>
            <person name="Kikuchi S."/>
            <person name="Rejzek M."/>
            <person name="Martin A.C."/>
            <person name="Harkess A."/>
            <person name="Leebens-Mack J."/>
            <person name="Louveau T."/>
            <person name="Stephenson M.J."/>
            <person name="Osbourn A."/>
        </authorList>
    </citation>
    <scope>NUCLEOTIDE SEQUENCE</scope>
    <source>
        <strain evidence="2">S10</strain>
    </source>
</reference>
<dbReference type="AlphaFoldDB" id="A0AAD7M3D9"/>
<sequence>MENEGAGSERDSGQQGLTSEEEDLLQQSNKKVKVRLGEEARESEMDEAEMSDDDVEDVDFLDSEEYPVIRLIKEEKFCLKCRGGTC</sequence>
<organism evidence="2 3">
    <name type="scientific">Quillaja saponaria</name>
    <name type="common">Soap bark tree</name>
    <dbReference type="NCBI Taxonomy" id="32244"/>
    <lineage>
        <taxon>Eukaryota</taxon>
        <taxon>Viridiplantae</taxon>
        <taxon>Streptophyta</taxon>
        <taxon>Embryophyta</taxon>
        <taxon>Tracheophyta</taxon>
        <taxon>Spermatophyta</taxon>
        <taxon>Magnoliopsida</taxon>
        <taxon>eudicotyledons</taxon>
        <taxon>Gunneridae</taxon>
        <taxon>Pentapetalae</taxon>
        <taxon>rosids</taxon>
        <taxon>fabids</taxon>
        <taxon>Fabales</taxon>
        <taxon>Quillajaceae</taxon>
        <taxon>Quillaja</taxon>
    </lineage>
</organism>